<evidence type="ECO:0000313" key="2">
    <source>
        <dbReference type="EMBL" id="RDK85582.1"/>
    </source>
</evidence>
<keyword evidence="3" id="KW-1185">Reference proteome</keyword>
<keyword evidence="1" id="KW-0812">Transmembrane</keyword>
<feature type="transmembrane region" description="Helical" evidence="1">
    <location>
        <begin position="81"/>
        <end position="100"/>
    </location>
</feature>
<keyword evidence="1" id="KW-0472">Membrane</keyword>
<dbReference type="Proteomes" id="UP000255317">
    <property type="component" value="Unassembled WGS sequence"/>
</dbReference>
<organism evidence="2 3">
    <name type="scientific">Marinirhabdus gelatinilytica</name>
    <dbReference type="NCBI Taxonomy" id="1703343"/>
    <lineage>
        <taxon>Bacteria</taxon>
        <taxon>Pseudomonadati</taxon>
        <taxon>Bacteroidota</taxon>
        <taxon>Flavobacteriia</taxon>
        <taxon>Flavobacteriales</taxon>
        <taxon>Flavobacteriaceae</taxon>
    </lineage>
</organism>
<proteinExistence type="predicted"/>
<feature type="transmembrane region" description="Helical" evidence="1">
    <location>
        <begin position="120"/>
        <end position="138"/>
    </location>
</feature>
<dbReference type="OrthoDB" id="1164913at2"/>
<comment type="caution">
    <text evidence="2">The sequence shown here is derived from an EMBL/GenBank/DDBJ whole genome shotgun (WGS) entry which is preliminary data.</text>
</comment>
<evidence type="ECO:0000313" key="3">
    <source>
        <dbReference type="Proteomes" id="UP000255317"/>
    </source>
</evidence>
<accession>A0A370QB46</accession>
<gene>
    <name evidence="2" type="ORF">C8D94_103409</name>
</gene>
<dbReference type="AlphaFoldDB" id="A0A370QB46"/>
<keyword evidence="1" id="KW-1133">Transmembrane helix</keyword>
<sequence length="166" mass="20339">MTDFKPPISERETEELIGIAHSSTKQWQQEAISQAKKELVRRNITEQQQREVLEKWEKEYQEWITKEKERLENNKTESYKIWEMILMFIFGPILIIRPYLLHSYTLFNLRGENYYLKFKQRIIIFSLSFISWFVFISYSTEQSNKKRLEEIDKIDISDWKEKHGYD</sequence>
<protein>
    <submittedName>
        <fullName evidence="2">Uncharacterized protein</fullName>
    </submittedName>
</protein>
<reference evidence="2 3" key="1">
    <citation type="submission" date="2018-07" db="EMBL/GenBank/DDBJ databases">
        <title>Genomic Encyclopedia of Type Strains, Phase IV (KMG-IV): sequencing the most valuable type-strain genomes for metagenomic binning, comparative biology and taxonomic classification.</title>
        <authorList>
            <person name="Goeker M."/>
        </authorList>
    </citation>
    <scope>NUCLEOTIDE SEQUENCE [LARGE SCALE GENOMIC DNA]</scope>
    <source>
        <strain evidence="2 3">DSM 101478</strain>
    </source>
</reference>
<name>A0A370QB46_9FLAO</name>
<evidence type="ECO:0000256" key="1">
    <source>
        <dbReference type="SAM" id="Phobius"/>
    </source>
</evidence>
<dbReference type="EMBL" id="QRAO01000003">
    <property type="protein sequence ID" value="RDK85582.1"/>
    <property type="molecule type" value="Genomic_DNA"/>
</dbReference>
<dbReference type="RefSeq" id="WP_115123987.1">
    <property type="nucleotide sequence ID" value="NZ_QRAO01000003.1"/>
</dbReference>